<dbReference type="AlphaFoldDB" id="A0A4D6ND78"/>
<dbReference type="Proteomes" id="UP000501690">
    <property type="component" value="Linkage Group LG10"/>
</dbReference>
<evidence type="ECO:0000313" key="2">
    <source>
        <dbReference type="Proteomes" id="UP000501690"/>
    </source>
</evidence>
<reference evidence="1 2" key="1">
    <citation type="submission" date="2019-04" db="EMBL/GenBank/DDBJ databases">
        <title>An improved genome assembly and genetic linkage map for asparagus bean, Vigna unguiculata ssp. sesquipedialis.</title>
        <authorList>
            <person name="Xia Q."/>
            <person name="Zhang R."/>
            <person name="Dong Y."/>
        </authorList>
    </citation>
    <scope>NUCLEOTIDE SEQUENCE [LARGE SCALE GENOMIC DNA]</scope>
    <source>
        <tissue evidence="1">Leaf</tissue>
    </source>
</reference>
<keyword evidence="2" id="KW-1185">Reference proteome</keyword>
<accession>A0A4D6ND78</accession>
<organism evidence="1 2">
    <name type="scientific">Vigna unguiculata</name>
    <name type="common">Cowpea</name>
    <dbReference type="NCBI Taxonomy" id="3917"/>
    <lineage>
        <taxon>Eukaryota</taxon>
        <taxon>Viridiplantae</taxon>
        <taxon>Streptophyta</taxon>
        <taxon>Embryophyta</taxon>
        <taxon>Tracheophyta</taxon>
        <taxon>Spermatophyta</taxon>
        <taxon>Magnoliopsida</taxon>
        <taxon>eudicotyledons</taxon>
        <taxon>Gunneridae</taxon>
        <taxon>Pentapetalae</taxon>
        <taxon>rosids</taxon>
        <taxon>fabids</taxon>
        <taxon>Fabales</taxon>
        <taxon>Fabaceae</taxon>
        <taxon>Papilionoideae</taxon>
        <taxon>50 kb inversion clade</taxon>
        <taxon>NPAAA clade</taxon>
        <taxon>indigoferoid/millettioid clade</taxon>
        <taxon>Phaseoleae</taxon>
        <taxon>Vigna</taxon>
    </lineage>
</organism>
<evidence type="ECO:0000313" key="1">
    <source>
        <dbReference type="EMBL" id="QCE10489.1"/>
    </source>
</evidence>
<sequence length="108" mass="11886">MNLPAHGTTSPNPSIAPLLKRNTHASHSLQDYRLTALGAAPGKTNPDRLAEPLADPLFYNHHLAEHTLPPGATLCRDLSYCSYHLVGISRPPGTIPEAFCCWFWDALW</sequence>
<name>A0A4D6ND78_VIGUN</name>
<protein>
    <submittedName>
        <fullName evidence="1">Uncharacterized protein</fullName>
    </submittedName>
</protein>
<gene>
    <name evidence="1" type="ORF">DEO72_LG10g1719</name>
</gene>
<proteinExistence type="predicted"/>
<dbReference type="EMBL" id="CP039354">
    <property type="protein sequence ID" value="QCE10489.1"/>
    <property type="molecule type" value="Genomic_DNA"/>
</dbReference>